<dbReference type="SUPFAM" id="SSF56112">
    <property type="entry name" value="Protein kinase-like (PK-like)"/>
    <property type="match status" value="1"/>
</dbReference>
<comment type="catalytic activity">
    <reaction evidence="8">
        <text>L-threonyl-[protein] + ATP = O-phospho-L-threonyl-[protein] + ADP + H(+)</text>
        <dbReference type="Rhea" id="RHEA:46608"/>
        <dbReference type="Rhea" id="RHEA-COMP:11060"/>
        <dbReference type="Rhea" id="RHEA-COMP:11605"/>
        <dbReference type="ChEBI" id="CHEBI:15378"/>
        <dbReference type="ChEBI" id="CHEBI:30013"/>
        <dbReference type="ChEBI" id="CHEBI:30616"/>
        <dbReference type="ChEBI" id="CHEBI:61977"/>
        <dbReference type="ChEBI" id="CHEBI:456216"/>
        <dbReference type="EC" id="2.7.11.1"/>
    </reaction>
</comment>
<dbReference type="PANTHER" id="PTHR43671">
    <property type="entry name" value="SERINE/THREONINE-PROTEIN KINASE NEK"/>
    <property type="match status" value="1"/>
</dbReference>
<protein>
    <recommendedName>
        <fullName evidence="2">non-specific serine/threonine protein kinase</fullName>
        <ecNumber evidence="2">2.7.11.1</ecNumber>
    </recommendedName>
</protein>
<organism evidence="13 14">
    <name type="scientific">Cladorrhinum samala</name>
    <dbReference type="NCBI Taxonomy" id="585594"/>
    <lineage>
        <taxon>Eukaryota</taxon>
        <taxon>Fungi</taxon>
        <taxon>Dikarya</taxon>
        <taxon>Ascomycota</taxon>
        <taxon>Pezizomycotina</taxon>
        <taxon>Sordariomycetes</taxon>
        <taxon>Sordariomycetidae</taxon>
        <taxon>Sordariales</taxon>
        <taxon>Podosporaceae</taxon>
        <taxon>Cladorrhinum</taxon>
    </lineage>
</organism>
<feature type="region of interest" description="Disordered" evidence="10">
    <location>
        <begin position="503"/>
        <end position="541"/>
    </location>
</feature>
<evidence type="ECO:0000256" key="1">
    <source>
        <dbReference type="ARBA" id="ARBA00005575"/>
    </source>
</evidence>
<dbReference type="PROSITE" id="PS50006">
    <property type="entry name" value="FHA_DOMAIN"/>
    <property type="match status" value="1"/>
</dbReference>
<dbReference type="InterPro" id="IPR000253">
    <property type="entry name" value="FHA_dom"/>
</dbReference>
<dbReference type="InterPro" id="IPR050660">
    <property type="entry name" value="NEK_Ser/Thr_kinase"/>
</dbReference>
<dbReference type="PROSITE" id="PS50011">
    <property type="entry name" value="PROTEIN_KINASE_DOM"/>
    <property type="match status" value="1"/>
</dbReference>
<evidence type="ECO:0000313" key="13">
    <source>
        <dbReference type="EMBL" id="KAK4458721.1"/>
    </source>
</evidence>
<dbReference type="SMART" id="SM00220">
    <property type="entry name" value="S_TKc"/>
    <property type="match status" value="1"/>
</dbReference>
<dbReference type="Gene3D" id="1.10.510.10">
    <property type="entry name" value="Transferase(Phosphotransferase) domain 1"/>
    <property type="match status" value="1"/>
</dbReference>
<dbReference type="CDD" id="cd00060">
    <property type="entry name" value="FHA"/>
    <property type="match status" value="1"/>
</dbReference>
<dbReference type="InterPro" id="IPR000719">
    <property type="entry name" value="Prot_kinase_dom"/>
</dbReference>
<feature type="region of interest" description="Disordered" evidence="10">
    <location>
        <begin position="53"/>
        <end position="73"/>
    </location>
</feature>
<evidence type="ECO:0000256" key="9">
    <source>
        <dbReference type="ARBA" id="ARBA00048679"/>
    </source>
</evidence>
<proteinExistence type="inferred from homology"/>
<keyword evidence="5" id="KW-0547">Nucleotide-binding</keyword>
<evidence type="ECO:0000259" key="11">
    <source>
        <dbReference type="PROSITE" id="PS50006"/>
    </source>
</evidence>
<gene>
    <name evidence="13" type="ORF">QBC42DRAFT_19863</name>
</gene>
<keyword evidence="3" id="KW-0723">Serine/threonine-protein kinase</keyword>
<name>A0AAV9HI26_9PEZI</name>
<keyword evidence="7" id="KW-0067">ATP-binding</keyword>
<evidence type="ECO:0000256" key="4">
    <source>
        <dbReference type="ARBA" id="ARBA00022679"/>
    </source>
</evidence>
<evidence type="ECO:0000256" key="8">
    <source>
        <dbReference type="ARBA" id="ARBA00047899"/>
    </source>
</evidence>
<dbReference type="GO" id="GO:0005524">
    <property type="term" value="F:ATP binding"/>
    <property type="evidence" value="ECO:0007669"/>
    <property type="project" value="UniProtKB-KW"/>
</dbReference>
<evidence type="ECO:0000256" key="7">
    <source>
        <dbReference type="ARBA" id="ARBA00022840"/>
    </source>
</evidence>
<comment type="caution">
    <text evidence="13">The sequence shown here is derived from an EMBL/GenBank/DDBJ whole genome shotgun (WGS) entry which is preliminary data.</text>
</comment>
<dbReference type="InterPro" id="IPR008984">
    <property type="entry name" value="SMAD_FHA_dom_sf"/>
</dbReference>
<evidence type="ECO:0000256" key="6">
    <source>
        <dbReference type="ARBA" id="ARBA00022777"/>
    </source>
</evidence>
<dbReference type="PANTHER" id="PTHR43671:SF98">
    <property type="entry name" value="SERINE_THREONINE-PROTEIN KINASE NEK11"/>
    <property type="match status" value="1"/>
</dbReference>
<dbReference type="EMBL" id="MU865059">
    <property type="protein sequence ID" value="KAK4458721.1"/>
    <property type="molecule type" value="Genomic_DNA"/>
</dbReference>
<feature type="domain" description="Protein kinase" evidence="12">
    <location>
        <begin position="233"/>
        <end position="488"/>
    </location>
</feature>
<keyword evidence="4" id="KW-0808">Transferase</keyword>
<evidence type="ECO:0000256" key="3">
    <source>
        <dbReference type="ARBA" id="ARBA00022527"/>
    </source>
</evidence>
<feature type="domain" description="FHA" evidence="11">
    <location>
        <begin position="90"/>
        <end position="136"/>
    </location>
</feature>
<dbReference type="GO" id="GO:0004674">
    <property type="term" value="F:protein serine/threonine kinase activity"/>
    <property type="evidence" value="ECO:0007669"/>
    <property type="project" value="UniProtKB-KW"/>
</dbReference>
<reference evidence="13" key="2">
    <citation type="submission" date="2023-06" db="EMBL/GenBank/DDBJ databases">
        <authorList>
            <consortium name="Lawrence Berkeley National Laboratory"/>
            <person name="Mondo S.J."/>
            <person name="Hensen N."/>
            <person name="Bonometti L."/>
            <person name="Westerberg I."/>
            <person name="Brannstrom I.O."/>
            <person name="Guillou S."/>
            <person name="Cros-Aarteil S."/>
            <person name="Calhoun S."/>
            <person name="Haridas S."/>
            <person name="Kuo A."/>
            <person name="Pangilinan J."/>
            <person name="Riley R."/>
            <person name="Labutti K."/>
            <person name="Andreopoulos B."/>
            <person name="Lipzen A."/>
            <person name="Chen C."/>
            <person name="Yanf M."/>
            <person name="Daum C."/>
            <person name="Ng V."/>
            <person name="Clum A."/>
            <person name="Steindorff A."/>
            <person name="Ohm R."/>
            <person name="Martin F."/>
            <person name="Silar P."/>
            <person name="Natvig D."/>
            <person name="Lalanne C."/>
            <person name="Gautier V."/>
            <person name="Ament-Velasquez S.L."/>
            <person name="Kruys A."/>
            <person name="Hutchinson M.I."/>
            <person name="Powell A.J."/>
            <person name="Barry K."/>
            <person name="Miller A.N."/>
            <person name="Grigoriev I.V."/>
            <person name="Debuchy R."/>
            <person name="Gladieux P."/>
            <person name="Thoren M.H."/>
            <person name="Johannesson H."/>
        </authorList>
    </citation>
    <scope>NUCLEOTIDE SEQUENCE</scope>
    <source>
        <strain evidence="13">PSN324</strain>
    </source>
</reference>
<evidence type="ECO:0000259" key="12">
    <source>
        <dbReference type="PROSITE" id="PS50011"/>
    </source>
</evidence>
<reference evidence="13" key="1">
    <citation type="journal article" date="2023" name="Mol. Phylogenet. Evol.">
        <title>Genome-scale phylogeny and comparative genomics of the fungal order Sordariales.</title>
        <authorList>
            <person name="Hensen N."/>
            <person name="Bonometti L."/>
            <person name="Westerberg I."/>
            <person name="Brannstrom I.O."/>
            <person name="Guillou S."/>
            <person name="Cros-Aarteil S."/>
            <person name="Calhoun S."/>
            <person name="Haridas S."/>
            <person name="Kuo A."/>
            <person name="Mondo S."/>
            <person name="Pangilinan J."/>
            <person name="Riley R."/>
            <person name="LaButti K."/>
            <person name="Andreopoulos B."/>
            <person name="Lipzen A."/>
            <person name="Chen C."/>
            <person name="Yan M."/>
            <person name="Daum C."/>
            <person name="Ng V."/>
            <person name="Clum A."/>
            <person name="Steindorff A."/>
            <person name="Ohm R.A."/>
            <person name="Martin F."/>
            <person name="Silar P."/>
            <person name="Natvig D.O."/>
            <person name="Lalanne C."/>
            <person name="Gautier V."/>
            <person name="Ament-Velasquez S.L."/>
            <person name="Kruys A."/>
            <person name="Hutchinson M.I."/>
            <person name="Powell A.J."/>
            <person name="Barry K."/>
            <person name="Miller A.N."/>
            <person name="Grigoriev I.V."/>
            <person name="Debuchy R."/>
            <person name="Gladieux P."/>
            <person name="Hiltunen Thoren M."/>
            <person name="Johannesson H."/>
        </authorList>
    </citation>
    <scope>NUCLEOTIDE SEQUENCE</scope>
    <source>
        <strain evidence="13">PSN324</strain>
    </source>
</reference>
<comment type="catalytic activity">
    <reaction evidence="9">
        <text>L-seryl-[protein] + ATP = O-phospho-L-seryl-[protein] + ADP + H(+)</text>
        <dbReference type="Rhea" id="RHEA:17989"/>
        <dbReference type="Rhea" id="RHEA-COMP:9863"/>
        <dbReference type="Rhea" id="RHEA-COMP:11604"/>
        <dbReference type="ChEBI" id="CHEBI:15378"/>
        <dbReference type="ChEBI" id="CHEBI:29999"/>
        <dbReference type="ChEBI" id="CHEBI:30616"/>
        <dbReference type="ChEBI" id="CHEBI:83421"/>
        <dbReference type="ChEBI" id="CHEBI:456216"/>
        <dbReference type="EC" id="2.7.11.1"/>
    </reaction>
</comment>
<evidence type="ECO:0000256" key="10">
    <source>
        <dbReference type="SAM" id="MobiDB-lite"/>
    </source>
</evidence>
<dbReference type="EC" id="2.7.11.1" evidence="2"/>
<sequence length="698" mass="78864">MAPADIQASSSRPSTPPHDLNNPHDIFARLYPSGELWTSKKMIWDHPDVVKPESWSDERESTTSPEPDSWENQPFVPLRFSKPPLDGSGYVFGIDRNVCDFVLEKRSSLSRRHFTIEFKKLSLFIRDLGSRYGTSVRYSADQEDVLPRSKFEWIASDPLMSAHGIIITLAKDVAFYLDVVPDVFNNLPRLAENLQLFRRGASVEDRLNHFDLRSSFLPTGGRIETPLPTSRRLLIDTRLNLGKSLSVFLNVSTGERAVLRKFSGDMRLRRRWVRTVKALRDTEHLHLIHPFLIENDYLEVYLPYFPTNAASSHCQQPFTPNECSTISYQVLAALSYLHTGSSPAAFHQKPHHDAPLIHGNINPGAILVTERSDQSINIKLTDFRATITGLRTSIFTAPERSRGEKVTEAVDVWSFGVTMLWFLGHLPLVKIDSTRLKQEIAQLVEELDDSRMTTLGRVHCLLKDSVIYDPEERQNAEDIFLRACSMFMANPATSSHFDVSEELESVVDTASPGPAPTDPFATFDEIGHVPPSRSASLVPQNHDSVLSERLASIVPQDHDSVMSERPASPVPQDEDSVMSESSESTVRGHESPAAERPQLPLSPPRSIWRGSNLRMTRWGTQQLALDPYAKMVNLTHILNRLKKRDRLAEYRRRYANRVESRGVSRIFRGTYVSYDHALKVVDDLGVTSPSLKQILEIS</sequence>
<comment type="similarity">
    <text evidence="1">Belongs to the protein kinase superfamily. CAMK Ser/Thr protein kinase family. CHEK2 subfamily.</text>
</comment>
<feature type="region of interest" description="Disordered" evidence="10">
    <location>
        <begin position="1"/>
        <end position="24"/>
    </location>
</feature>
<evidence type="ECO:0000313" key="14">
    <source>
        <dbReference type="Proteomes" id="UP001321749"/>
    </source>
</evidence>
<dbReference type="SUPFAM" id="SSF49879">
    <property type="entry name" value="SMAD/FHA domain"/>
    <property type="match status" value="1"/>
</dbReference>
<accession>A0AAV9HI26</accession>
<evidence type="ECO:0000256" key="2">
    <source>
        <dbReference type="ARBA" id="ARBA00012513"/>
    </source>
</evidence>
<keyword evidence="6 13" id="KW-0418">Kinase</keyword>
<dbReference type="InterPro" id="IPR011009">
    <property type="entry name" value="Kinase-like_dom_sf"/>
</dbReference>
<dbReference type="Pfam" id="PF00498">
    <property type="entry name" value="FHA"/>
    <property type="match status" value="1"/>
</dbReference>
<feature type="compositionally biased region" description="Polar residues" evidence="10">
    <location>
        <begin position="62"/>
        <end position="72"/>
    </location>
</feature>
<dbReference type="Gene3D" id="2.60.200.20">
    <property type="match status" value="1"/>
</dbReference>
<keyword evidence="14" id="KW-1185">Reference proteome</keyword>
<dbReference type="Pfam" id="PF00069">
    <property type="entry name" value="Pkinase"/>
    <property type="match status" value="1"/>
</dbReference>
<dbReference type="AlphaFoldDB" id="A0AAV9HI26"/>
<evidence type="ECO:0000256" key="5">
    <source>
        <dbReference type="ARBA" id="ARBA00022741"/>
    </source>
</evidence>
<feature type="region of interest" description="Disordered" evidence="10">
    <location>
        <begin position="555"/>
        <end position="605"/>
    </location>
</feature>
<dbReference type="Proteomes" id="UP001321749">
    <property type="component" value="Unassembled WGS sequence"/>
</dbReference>